<sequence>MGEFWYDLERAAQINPGVCPIRAGKYSVHHALLDFKKISLQTFPFGRLRFIFKLIDNKNSLVNLMCLLIKVENHFN</sequence>
<name>A0A8K0CXA5_IGNLU</name>
<accession>A0A8K0CXA5</accession>
<keyword evidence="2" id="KW-1185">Reference proteome</keyword>
<evidence type="ECO:0000313" key="1">
    <source>
        <dbReference type="EMBL" id="KAF2895433.1"/>
    </source>
</evidence>
<dbReference type="AlphaFoldDB" id="A0A8K0CXA5"/>
<organism evidence="1 2">
    <name type="scientific">Ignelater luminosus</name>
    <name type="common">Cucubano</name>
    <name type="synonym">Pyrophorus luminosus</name>
    <dbReference type="NCBI Taxonomy" id="2038154"/>
    <lineage>
        <taxon>Eukaryota</taxon>
        <taxon>Metazoa</taxon>
        <taxon>Ecdysozoa</taxon>
        <taxon>Arthropoda</taxon>
        <taxon>Hexapoda</taxon>
        <taxon>Insecta</taxon>
        <taxon>Pterygota</taxon>
        <taxon>Neoptera</taxon>
        <taxon>Endopterygota</taxon>
        <taxon>Coleoptera</taxon>
        <taxon>Polyphaga</taxon>
        <taxon>Elateriformia</taxon>
        <taxon>Elateroidea</taxon>
        <taxon>Elateridae</taxon>
        <taxon>Agrypninae</taxon>
        <taxon>Pyrophorini</taxon>
        <taxon>Ignelater</taxon>
    </lineage>
</organism>
<protein>
    <submittedName>
        <fullName evidence="1">Uncharacterized protein</fullName>
    </submittedName>
</protein>
<gene>
    <name evidence="1" type="ORF">ILUMI_10742</name>
</gene>
<dbReference type="EMBL" id="VTPC01005922">
    <property type="protein sequence ID" value="KAF2895433.1"/>
    <property type="molecule type" value="Genomic_DNA"/>
</dbReference>
<evidence type="ECO:0000313" key="2">
    <source>
        <dbReference type="Proteomes" id="UP000801492"/>
    </source>
</evidence>
<proteinExistence type="predicted"/>
<dbReference type="Proteomes" id="UP000801492">
    <property type="component" value="Unassembled WGS sequence"/>
</dbReference>
<dbReference type="OrthoDB" id="6814999at2759"/>
<reference evidence="1" key="1">
    <citation type="submission" date="2019-08" db="EMBL/GenBank/DDBJ databases">
        <title>The genome of the North American firefly Photinus pyralis.</title>
        <authorList>
            <consortium name="Photinus pyralis genome working group"/>
            <person name="Fallon T.R."/>
            <person name="Sander Lower S.E."/>
            <person name="Weng J.-K."/>
        </authorList>
    </citation>
    <scope>NUCLEOTIDE SEQUENCE</scope>
    <source>
        <strain evidence="1">TRF0915ILg1</strain>
        <tissue evidence="1">Whole body</tissue>
    </source>
</reference>
<comment type="caution">
    <text evidence="1">The sequence shown here is derived from an EMBL/GenBank/DDBJ whole genome shotgun (WGS) entry which is preliminary data.</text>
</comment>